<comment type="catalytic activity">
    <reaction evidence="7 8">
        <text>deamido-NAD(+) + L-glutamine + ATP + H2O = L-glutamate + AMP + diphosphate + NAD(+) + H(+)</text>
        <dbReference type="Rhea" id="RHEA:24384"/>
        <dbReference type="ChEBI" id="CHEBI:15377"/>
        <dbReference type="ChEBI" id="CHEBI:15378"/>
        <dbReference type="ChEBI" id="CHEBI:29985"/>
        <dbReference type="ChEBI" id="CHEBI:30616"/>
        <dbReference type="ChEBI" id="CHEBI:33019"/>
        <dbReference type="ChEBI" id="CHEBI:57540"/>
        <dbReference type="ChEBI" id="CHEBI:58359"/>
        <dbReference type="ChEBI" id="CHEBI:58437"/>
        <dbReference type="ChEBI" id="CHEBI:456215"/>
        <dbReference type="EC" id="6.3.5.1"/>
    </reaction>
</comment>
<comment type="pathway">
    <text evidence="1 7 8">Cofactor biosynthesis; NAD(+) biosynthesis; NAD(+) from deamido-NAD(+) (L-Gln route): step 1/1.</text>
</comment>
<dbReference type="SUPFAM" id="SSF56317">
    <property type="entry name" value="Carbon-nitrogen hydrolase"/>
    <property type="match status" value="1"/>
</dbReference>
<dbReference type="InterPro" id="IPR022310">
    <property type="entry name" value="NAD/GMP_synthase"/>
</dbReference>
<feature type="active site" description="Proton acceptor; for glutaminase activity" evidence="7">
    <location>
        <position position="48"/>
    </location>
</feature>
<comment type="caution">
    <text evidence="12">The sequence shown here is derived from an EMBL/GenBank/DDBJ whole genome shotgun (WGS) entry which is preliminary data.</text>
</comment>
<dbReference type="GO" id="GO:0004359">
    <property type="term" value="F:glutaminase activity"/>
    <property type="evidence" value="ECO:0007669"/>
    <property type="project" value="InterPro"/>
</dbReference>
<feature type="binding site" evidence="7">
    <location>
        <position position="382"/>
    </location>
    <ligand>
        <name>deamido-NAD(+)</name>
        <dbReference type="ChEBI" id="CHEBI:58437"/>
        <note>ligand shared between two neighboring subunits</note>
    </ligand>
</feature>
<evidence type="ECO:0000256" key="9">
    <source>
        <dbReference type="PROSITE-ProRule" id="PRU10139"/>
    </source>
</evidence>
<comment type="caution">
    <text evidence="7">Lacks conserved residue(s) required for the propagation of feature annotation.</text>
</comment>
<dbReference type="Gene3D" id="3.60.110.10">
    <property type="entry name" value="Carbon-nitrogen hydrolase"/>
    <property type="match status" value="1"/>
</dbReference>
<dbReference type="GO" id="GO:0008795">
    <property type="term" value="F:NAD+ synthase activity"/>
    <property type="evidence" value="ECO:0007669"/>
    <property type="project" value="UniProtKB-UniRule"/>
</dbReference>
<dbReference type="FunFam" id="3.40.50.620:FF:000106">
    <property type="entry name" value="Glutamine-dependent NAD(+) synthetase"/>
    <property type="match status" value="1"/>
</dbReference>
<dbReference type="EMBL" id="JRPN01000020">
    <property type="protein sequence ID" value="KGT76309.1"/>
    <property type="molecule type" value="Genomic_DNA"/>
</dbReference>
<dbReference type="PANTHER" id="PTHR23090:SF9">
    <property type="entry name" value="GLUTAMINE-DEPENDENT NAD(+) SYNTHETASE"/>
    <property type="match status" value="1"/>
</dbReference>
<keyword evidence="6 7" id="KW-0520">NAD</keyword>
<dbReference type="GO" id="GO:0005737">
    <property type="term" value="C:cytoplasm"/>
    <property type="evidence" value="ECO:0007669"/>
    <property type="project" value="InterPro"/>
</dbReference>
<feature type="binding site" evidence="7">
    <location>
        <begin position="299"/>
        <end position="306"/>
    </location>
    <ligand>
        <name>ATP</name>
        <dbReference type="ChEBI" id="CHEBI:30616"/>
    </ligand>
</feature>
<dbReference type="STRING" id="375.BKD09_RS31520"/>
<dbReference type="EC" id="6.3.5.1" evidence="7 8"/>
<keyword evidence="5 7" id="KW-0067">ATP-binding</keyword>
<dbReference type="eggNOG" id="COG0171">
    <property type="taxonomic scope" value="Bacteria"/>
</dbReference>
<dbReference type="eggNOG" id="COG0388">
    <property type="taxonomic scope" value="Bacteria"/>
</dbReference>
<dbReference type="Proteomes" id="UP000030377">
    <property type="component" value="Unassembled WGS sequence"/>
</dbReference>
<comment type="similarity">
    <text evidence="10">Belongs to the NAD synthetase family.</text>
</comment>
<sequence length="585" mass="62962">MTERLNVFAVTLAQLNPTMGDIEGNAAKVRAARAQARSDGADLVLFPELFIAGYPPEDLVQKPAFQDACRAAIEALARETADGGPALLVGTPWVEDGRLHNACALLDGGKITALRFKCNLPNYGVFDEKRLFSRGPAAGPVTVRGVRIGVPICEDIWLEESEDYENVVETLAETGAEIILVPNGSPYARDKSDVRLSVAVARVTESGLPLVYLNQVCGQDELVFDGASFALNGDLSLAAQLPAFEESVTTLRFTRNGDDWRCAGPLAAQPEGDHADYAACVLGLRDYVAKNGFPGVLLGISGGIDSALCAAIAVDALGADQVHGVMLPYRYTAASSIADAGELAGHLGIRYEVLPIAEAVTGFETILSGIFKNLPPDITEENLQARTRGTLLMAISNKTGLMVVTTGNKSEMSVGYATLYGDMNGGFNPIKDIYKTQVFRLAALRNHWKPDGALGPAGEVIPPDIITRPPTAELRENQTDQDSLPPYDVLDAILERLIEREEPLDKIIAAGFDRETVTRIDHLLNVAEYKRRQAAPGVKVTARNFGRDRRYPITNRFRDKGEPLPAADETLVSRGSTASIDAFEG</sequence>
<dbReference type="AlphaFoldDB" id="A0A0A3XSN7"/>
<organism evidence="12 13">
    <name type="scientific">Bradyrhizobium japonicum</name>
    <dbReference type="NCBI Taxonomy" id="375"/>
    <lineage>
        <taxon>Bacteria</taxon>
        <taxon>Pseudomonadati</taxon>
        <taxon>Pseudomonadota</taxon>
        <taxon>Alphaproteobacteria</taxon>
        <taxon>Hyphomicrobiales</taxon>
        <taxon>Nitrobacteraceae</taxon>
        <taxon>Bradyrhizobium</taxon>
    </lineage>
</organism>
<dbReference type="UniPathway" id="UPA00253">
    <property type="reaction ID" value="UER00334"/>
</dbReference>
<evidence type="ECO:0000256" key="10">
    <source>
        <dbReference type="RuleBase" id="RU003811"/>
    </source>
</evidence>
<dbReference type="CDD" id="cd00553">
    <property type="entry name" value="NAD_synthase"/>
    <property type="match status" value="1"/>
</dbReference>
<accession>A0A0A3XSN7</accession>
<evidence type="ECO:0000256" key="2">
    <source>
        <dbReference type="ARBA" id="ARBA00007145"/>
    </source>
</evidence>
<reference evidence="12 13" key="1">
    <citation type="submission" date="2014-09" db="EMBL/GenBank/DDBJ databases">
        <title>Draft genome of Bradyrhizobium japonicum Is-34.</title>
        <authorList>
            <person name="Tsurumaru H."/>
            <person name="Yamakawa T."/>
            <person name="Hashimoto S."/>
            <person name="Okizaki K."/>
            <person name="Kanesaki Y."/>
            <person name="Yoshikawa H."/>
            <person name="Yajima S."/>
        </authorList>
    </citation>
    <scope>NUCLEOTIDE SEQUENCE [LARGE SCALE GENOMIC DNA]</scope>
    <source>
        <strain evidence="12 13">Is-34</strain>
    </source>
</reference>
<dbReference type="RefSeq" id="WP_028159360.1">
    <property type="nucleotide sequence ID" value="NZ_JANUDC010000001.1"/>
</dbReference>
<dbReference type="HAMAP" id="MF_02090">
    <property type="entry name" value="NadE_glutamine_dep"/>
    <property type="match status" value="1"/>
</dbReference>
<evidence type="ECO:0000256" key="8">
    <source>
        <dbReference type="PIRNR" id="PIRNR006630"/>
    </source>
</evidence>
<dbReference type="GO" id="GO:0003952">
    <property type="term" value="F:NAD+ synthase (glutamine-hydrolyzing) activity"/>
    <property type="evidence" value="ECO:0007669"/>
    <property type="project" value="UniProtKB-UniRule"/>
</dbReference>
<dbReference type="CDD" id="cd07570">
    <property type="entry name" value="GAT_Gln-NAD-synth"/>
    <property type="match status" value="1"/>
</dbReference>
<gene>
    <name evidence="7" type="primary">nadE</name>
    <name evidence="12" type="ORF">MA20_26295</name>
</gene>
<evidence type="ECO:0000259" key="11">
    <source>
        <dbReference type="PROSITE" id="PS50263"/>
    </source>
</evidence>
<dbReference type="PANTHER" id="PTHR23090">
    <property type="entry name" value="NH 3 /GLUTAMINE-DEPENDENT NAD + SYNTHETASE"/>
    <property type="match status" value="1"/>
</dbReference>
<dbReference type="InterPro" id="IPR003010">
    <property type="entry name" value="C-N_Hydrolase"/>
</dbReference>
<dbReference type="Gene3D" id="3.40.50.620">
    <property type="entry name" value="HUPs"/>
    <property type="match status" value="1"/>
</dbReference>
<dbReference type="GO" id="GO:0000257">
    <property type="term" value="F:nitrilase activity"/>
    <property type="evidence" value="ECO:0007669"/>
    <property type="project" value="UniProtKB-ARBA"/>
</dbReference>
<dbReference type="SUPFAM" id="SSF52402">
    <property type="entry name" value="Adenine nucleotide alpha hydrolases-like"/>
    <property type="match status" value="1"/>
</dbReference>
<feature type="binding site" evidence="7">
    <location>
        <position position="411"/>
    </location>
    <ligand>
        <name>deamido-NAD(+)</name>
        <dbReference type="ChEBI" id="CHEBI:58437"/>
        <note>ligand shared between two neighboring subunits</note>
    </ligand>
</feature>
<dbReference type="NCBIfam" id="TIGR00552">
    <property type="entry name" value="nadE"/>
    <property type="match status" value="1"/>
</dbReference>
<feature type="binding site" evidence="7">
    <location>
        <position position="185"/>
    </location>
    <ligand>
        <name>L-glutamine</name>
        <dbReference type="ChEBI" id="CHEBI:58359"/>
    </ligand>
</feature>
<dbReference type="InterPro" id="IPR000132">
    <property type="entry name" value="Nitrilase/CN_hydratase_CS"/>
</dbReference>
<comment type="function">
    <text evidence="7">Catalyzes the ATP-dependent amidation of deamido-NAD to form NAD. Uses L-glutamine as a nitrogen source.</text>
</comment>
<proteinExistence type="inferred from homology"/>
<evidence type="ECO:0000256" key="1">
    <source>
        <dbReference type="ARBA" id="ARBA00005188"/>
    </source>
</evidence>
<dbReference type="PROSITE" id="PS50263">
    <property type="entry name" value="CN_HYDROLASE"/>
    <property type="match status" value="1"/>
</dbReference>
<feature type="active site" description="For glutaminase activity" evidence="7">
    <location>
        <position position="117"/>
    </location>
</feature>
<dbReference type="Pfam" id="PF02540">
    <property type="entry name" value="NAD_synthase"/>
    <property type="match status" value="1"/>
</dbReference>
<feature type="binding site" evidence="7">
    <location>
        <position position="191"/>
    </location>
    <ligand>
        <name>L-glutamine</name>
        <dbReference type="ChEBI" id="CHEBI:58359"/>
    </ligand>
</feature>
<dbReference type="InterPro" id="IPR014445">
    <property type="entry name" value="Gln-dep_NAD_synthase"/>
</dbReference>
<comment type="similarity">
    <text evidence="2 7 8">In the C-terminal section; belongs to the NAD synthetase family.</text>
</comment>
<dbReference type="NCBIfam" id="NF010588">
    <property type="entry name" value="PRK13981.1"/>
    <property type="match status" value="1"/>
</dbReference>
<evidence type="ECO:0000256" key="5">
    <source>
        <dbReference type="ARBA" id="ARBA00022840"/>
    </source>
</evidence>
<dbReference type="InterPro" id="IPR036526">
    <property type="entry name" value="C-N_Hydrolase_sf"/>
</dbReference>
<feature type="binding site" evidence="7">
    <location>
        <position position="406"/>
    </location>
    <ligand>
        <name>ATP</name>
        <dbReference type="ChEBI" id="CHEBI:30616"/>
    </ligand>
</feature>
<dbReference type="InterPro" id="IPR014729">
    <property type="entry name" value="Rossmann-like_a/b/a_fold"/>
</dbReference>
<dbReference type="InterPro" id="IPR003694">
    <property type="entry name" value="NAD_synthase"/>
</dbReference>
<dbReference type="GO" id="GO:0005524">
    <property type="term" value="F:ATP binding"/>
    <property type="evidence" value="ECO:0007669"/>
    <property type="project" value="UniProtKB-UniRule"/>
</dbReference>
<evidence type="ECO:0000313" key="13">
    <source>
        <dbReference type="Proteomes" id="UP000030377"/>
    </source>
</evidence>
<feature type="active site" description="Proton acceptor" evidence="9">
    <location>
        <position position="48"/>
    </location>
</feature>
<evidence type="ECO:0000313" key="12">
    <source>
        <dbReference type="EMBL" id="KGT76309.1"/>
    </source>
</evidence>
<dbReference type="PROSITE" id="PS00920">
    <property type="entry name" value="NITRIL_CHT_1"/>
    <property type="match status" value="1"/>
</dbReference>
<keyword evidence="3 7" id="KW-0436">Ligase</keyword>
<evidence type="ECO:0000256" key="4">
    <source>
        <dbReference type="ARBA" id="ARBA00022741"/>
    </source>
</evidence>
<feature type="domain" description="CN hydrolase" evidence="11">
    <location>
        <begin position="8"/>
        <end position="255"/>
    </location>
</feature>
<feature type="binding site" evidence="7">
    <location>
        <position position="123"/>
    </location>
    <ligand>
        <name>L-glutamine</name>
        <dbReference type="ChEBI" id="CHEBI:58359"/>
    </ligand>
</feature>
<feature type="binding site" evidence="7">
    <location>
        <position position="530"/>
    </location>
    <ligand>
        <name>deamido-NAD(+)</name>
        <dbReference type="ChEBI" id="CHEBI:58437"/>
        <note>ligand shared between two neighboring subunits</note>
    </ligand>
</feature>
<evidence type="ECO:0000256" key="7">
    <source>
        <dbReference type="HAMAP-Rule" id="MF_02090"/>
    </source>
</evidence>
<feature type="active site" description="Nucleophile; for glutaminase activity" evidence="7">
    <location>
        <position position="153"/>
    </location>
</feature>
<name>A0A0A3XSN7_BRAJP</name>
<evidence type="ECO:0000256" key="6">
    <source>
        <dbReference type="ARBA" id="ARBA00023027"/>
    </source>
</evidence>
<dbReference type="PIRSF" id="PIRSF006630">
    <property type="entry name" value="NADS_GAT"/>
    <property type="match status" value="1"/>
</dbReference>
<keyword evidence="4 7" id="KW-0547">Nucleotide-binding</keyword>
<evidence type="ECO:0000256" key="3">
    <source>
        <dbReference type="ARBA" id="ARBA00022598"/>
    </source>
</evidence>
<dbReference type="Pfam" id="PF00795">
    <property type="entry name" value="CN_hydrolase"/>
    <property type="match status" value="1"/>
</dbReference>
<dbReference type="GO" id="GO:0009435">
    <property type="term" value="P:NAD+ biosynthetic process"/>
    <property type="evidence" value="ECO:0007669"/>
    <property type="project" value="UniProtKB-UniRule"/>
</dbReference>
<protein>
    <recommendedName>
        <fullName evidence="7 8">Glutamine-dependent NAD(+) synthetase</fullName>
        <ecNumber evidence="7 8">6.3.5.1</ecNumber>
    </recommendedName>
    <alternativeName>
        <fullName evidence="7 8">NAD(+) synthase [glutamine-hydrolyzing]</fullName>
    </alternativeName>
</protein>